<evidence type="ECO:0000256" key="1">
    <source>
        <dbReference type="SAM" id="Phobius"/>
    </source>
</evidence>
<dbReference type="Proteomes" id="UP001477672">
    <property type="component" value="Unassembled WGS sequence"/>
</dbReference>
<dbReference type="Pfam" id="PF16152">
    <property type="entry name" value="DUF4860"/>
    <property type="match status" value="1"/>
</dbReference>
<evidence type="ECO:0000313" key="3">
    <source>
        <dbReference type="Proteomes" id="UP001477672"/>
    </source>
</evidence>
<sequence length="160" mass="18263">MRAERAKEREHFYLLILMACVFVSLLALMGIGSHVYRSLVENQNISENRRATLTYLQQKVRAADRSDAVLLRDGPEGTMLVLQEQVDGSSYETRIYLYQGNLVEEYRRADESCQENEAAVIAQTDTFEVSFVQPGLLAFETQYGKGYVAVRSLMEDRAHE</sequence>
<comment type="caution">
    <text evidence="2">The sequence shown here is derived from an EMBL/GenBank/DDBJ whole genome shotgun (WGS) entry which is preliminary data.</text>
</comment>
<dbReference type="RefSeq" id="WP_349214966.1">
    <property type="nucleotide sequence ID" value="NZ_JBBMFA010000058.1"/>
</dbReference>
<keyword evidence="1" id="KW-0812">Transmembrane</keyword>
<gene>
    <name evidence="2" type="ORF">WMO24_03695</name>
</gene>
<protein>
    <submittedName>
        <fullName evidence="2">DUF4860 domain-containing protein</fullName>
    </submittedName>
</protein>
<accession>A0ABV1GCH3</accession>
<organism evidence="2 3">
    <name type="scientific">Ruthenibacterium intestinale</name>
    <dbReference type="NCBI Taxonomy" id="3133163"/>
    <lineage>
        <taxon>Bacteria</taxon>
        <taxon>Bacillati</taxon>
        <taxon>Bacillota</taxon>
        <taxon>Clostridia</taxon>
        <taxon>Eubacteriales</taxon>
        <taxon>Oscillospiraceae</taxon>
        <taxon>Ruthenibacterium</taxon>
    </lineage>
</organism>
<keyword evidence="1" id="KW-0472">Membrane</keyword>
<keyword evidence="3" id="KW-1185">Reference proteome</keyword>
<feature type="transmembrane region" description="Helical" evidence="1">
    <location>
        <begin position="12"/>
        <end position="36"/>
    </location>
</feature>
<keyword evidence="1" id="KW-1133">Transmembrane helix</keyword>
<name>A0ABV1GCH3_9FIRM</name>
<proteinExistence type="predicted"/>
<dbReference type="InterPro" id="IPR032340">
    <property type="entry name" value="DUF4860"/>
</dbReference>
<reference evidence="2 3" key="1">
    <citation type="submission" date="2024-03" db="EMBL/GenBank/DDBJ databases">
        <title>Human intestinal bacterial collection.</title>
        <authorList>
            <person name="Pauvert C."/>
            <person name="Hitch T.C.A."/>
            <person name="Clavel T."/>
        </authorList>
    </citation>
    <scope>NUCLEOTIDE SEQUENCE [LARGE SCALE GENOMIC DNA]</scope>
    <source>
        <strain evidence="2 3">CLA-JM-H11</strain>
    </source>
</reference>
<dbReference type="EMBL" id="JBBMFA010000058">
    <property type="protein sequence ID" value="MEQ2519535.1"/>
    <property type="molecule type" value="Genomic_DNA"/>
</dbReference>
<evidence type="ECO:0000313" key="2">
    <source>
        <dbReference type="EMBL" id="MEQ2519535.1"/>
    </source>
</evidence>